<feature type="repeat" description="WD" evidence="3">
    <location>
        <begin position="398"/>
        <end position="441"/>
    </location>
</feature>
<dbReference type="CDD" id="cd00200">
    <property type="entry name" value="WD40"/>
    <property type="match status" value="1"/>
</dbReference>
<evidence type="ECO:0000256" key="4">
    <source>
        <dbReference type="SAM" id="Coils"/>
    </source>
</evidence>
<proteinExistence type="predicted"/>
<evidence type="ECO:0000256" key="3">
    <source>
        <dbReference type="PROSITE-ProRule" id="PRU00221"/>
    </source>
</evidence>
<accession>X6M1I5</accession>
<dbReference type="InterPro" id="IPR001680">
    <property type="entry name" value="WD40_rpt"/>
</dbReference>
<dbReference type="SUPFAM" id="SSF50978">
    <property type="entry name" value="WD40 repeat-like"/>
    <property type="match status" value="1"/>
</dbReference>
<dbReference type="PROSITE" id="PS00678">
    <property type="entry name" value="WD_REPEATS_1"/>
    <property type="match status" value="4"/>
</dbReference>
<dbReference type="InterPro" id="IPR019775">
    <property type="entry name" value="WD40_repeat_CS"/>
</dbReference>
<feature type="repeat" description="WD" evidence="3">
    <location>
        <begin position="306"/>
        <end position="349"/>
    </location>
</feature>
<dbReference type="InterPro" id="IPR013083">
    <property type="entry name" value="Znf_RING/FYVE/PHD"/>
</dbReference>
<gene>
    <name evidence="5" type="ORF">RFI_29939</name>
</gene>
<protein>
    <submittedName>
        <fullName evidence="5">WD-40 repeat protein</fullName>
    </submittedName>
</protein>
<dbReference type="OrthoDB" id="364224at2759"/>
<feature type="coiled-coil region" evidence="4">
    <location>
        <begin position="210"/>
        <end position="260"/>
    </location>
</feature>
<evidence type="ECO:0000313" key="6">
    <source>
        <dbReference type="Proteomes" id="UP000023152"/>
    </source>
</evidence>
<feature type="repeat" description="WD" evidence="3">
    <location>
        <begin position="572"/>
        <end position="596"/>
    </location>
</feature>
<feature type="repeat" description="WD" evidence="3">
    <location>
        <begin position="479"/>
        <end position="505"/>
    </location>
</feature>
<dbReference type="InterPro" id="IPR036322">
    <property type="entry name" value="WD40_repeat_dom_sf"/>
</dbReference>
<dbReference type="EMBL" id="ASPP01026154">
    <property type="protein sequence ID" value="ETO07451.1"/>
    <property type="molecule type" value="Genomic_DNA"/>
</dbReference>
<dbReference type="Proteomes" id="UP000023152">
    <property type="component" value="Unassembled WGS sequence"/>
</dbReference>
<dbReference type="PROSITE" id="PS50082">
    <property type="entry name" value="WD_REPEATS_2"/>
    <property type="match status" value="5"/>
</dbReference>
<keyword evidence="4" id="KW-0175">Coiled coil</keyword>
<keyword evidence="6" id="KW-1185">Reference proteome</keyword>
<keyword evidence="1 3" id="KW-0853">WD repeat</keyword>
<dbReference type="PANTHER" id="PTHR19848:SF8">
    <property type="entry name" value="F-BOX AND WD REPEAT DOMAIN CONTAINING 7"/>
    <property type="match status" value="1"/>
</dbReference>
<dbReference type="AlphaFoldDB" id="X6M1I5"/>
<organism evidence="5 6">
    <name type="scientific">Reticulomyxa filosa</name>
    <dbReference type="NCBI Taxonomy" id="46433"/>
    <lineage>
        <taxon>Eukaryota</taxon>
        <taxon>Sar</taxon>
        <taxon>Rhizaria</taxon>
        <taxon>Retaria</taxon>
        <taxon>Foraminifera</taxon>
        <taxon>Monothalamids</taxon>
        <taxon>Reticulomyxidae</taxon>
        <taxon>Reticulomyxa</taxon>
    </lineage>
</organism>
<comment type="caution">
    <text evidence="5">The sequence shown here is derived from an EMBL/GenBank/DDBJ whole genome shotgun (WGS) entry which is preliminary data.</text>
</comment>
<dbReference type="Pfam" id="PF00400">
    <property type="entry name" value="WD40"/>
    <property type="match status" value="6"/>
</dbReference>
<dbReference type="InterPro" id="IPR015943">
    <property type="entry name" value="WD40/YVTN_repeat-like_dom_sf"/>
</dbReference>
<dbReference type="SMART" id="SM00320">
    <property type="entry name" value="WD40"/>
    <property type="match status" value="7"/>
</dbReference>
<keyword evidence="2" id="KW-0677">Repeat</keyword>
<evidence type="ECO:0000256" key="1">
    <source>
        <dbReference type="ARBA" id="ARBA00022574"/>
    </source>
</evidence>
<dbReference type="PROSITE" id="PS50294">
    <property type="entry name" value="WD_REPEATS_REGION"/>
    <property type="match status" value="3"/>
</dbReference>
<name>X6M1I5_RETFI</name>
<evidence type="ECO:0000313" key="5">
    <source>
        <dbReference type="EMBL" id="ETO07451.1"/>
    </source>
</evidence>
<dbReference type="Gene3D" id="3.30.40.10">
    <property type="entry name" value="Zinc/RING finger domain, C3HC4 (zinc finger)"/>
    <property type="match status" value="1"/>
</dbReference>
<evidence type="ECO:0000256" key="2">
    <source>
        <dbReference type="ARBA" id="ARBA00022737"/>
    </source>
</evidence>
<dbReference type="PANTHER" id="PTHR19848">
    <property type="entry name" value="WD40 REPEAT PROTEIN"/>
    <property type="match status" value="1"/>
</dbReference>
<dbReference type="InterPro" id="IPR020472">
    <property type="entry name" value="WD40_PAC1"/>
</dbReference>
<dbReference type="Gene3D" id="2.130.10.10">
    <property type="entry name" value="YVTN repeat-like/Quinoprotein amine dehydrogenase"/>
    <property type="match status" value="3"/>
</dbReference>
<sequence>MNKAEDEKWKETEELVEIGLNQFSFGQQCFDKNWLLRSNTQEQISHFVCLICKQVANNPVEINCPQHEQMDEAFIVGENCLKQFFKNNNNICPVQSHDGCQYYKIRSMQRQINSLNAICQRQFEQDLKTIEEGLADGDMTAICNFKGKIEDISGHLINNSCALKISNCWFKQFGCEYSCFQKDLKQHLIENMKQHFELVIKKFELMRHIIQQQQSEIKHLKSEKELNEKKQNDNLILRQQSNTFTEIKQLKREIESKNEQTYSINSNNSGEEKKENYYNHQLLQSKFSSTFNFDLFRSSSKLVSTFTGHTGCVYSIDYSTFDGDQFVCSGSYDNTVRVWDIDNNKQIQLFNGRSSYVYCVKFSPYHCHSHHQNVICSSSLGKDIRFWDVKHTQQLQVFNGHTHGVCGIEFSQFNGGRYLCSGSYDDTIRLWDVETSKVLHVFKGHKYCVWCVDFSPLQSNNNDKNDNNKSNSIGVIGGNGYTICSGSFDKTICIWDIETTKQLIVFKEHGNIVRSVKYGPNDSGIIGGINTILSGSCDNTVRLWDIRSGHKFNTVEYSPFVIKNSSEVVGPNVICSGSDDNTIRFWDIRSNKNELYVIKGDEKEDCGIICLKFMPLKKKENNNEKKSNDREINLCYGSGKGSIRIWG</sequence>
<feature type="repeat" description="WD" evidence="3">
    <location>
        <begin position="506"/>
        <end position="554"/>
    </location>
</feature>
<dbReference type="PRINTS" id="PR00320">
    <property type="entry name" value="GPROTEINBRPT"/>
</dbReference>
<reference evidence="5 6" key="1">
    <citation type="journal article" date="2013" name="Curr. Biol.">
        <title>The Genome of the Foraminiferan Reticulomyxa filosa.</title>
        <authorList>
            <person name="Glockner G."/>
            <person name="Hulsmann N."/>
            <person name="Schleicher M."/>
            <person name="Noegel A.A."/>
            <person name="Eichinger L."/>
            <person name="Gallinger C."/>
            <person name="Pawlowski J."/>
            <person name="Sierra R."/>
            <person name="Euteneuer U."/>
            <person name="Pillet L."/>
            <person name="Moustafa A."/>
            <person name="Platzer M."/>
            <person name="Groth M."/>
            <person name="Szafranski K."/>
            <person name="Schliwa M."/>
        </authorList>
    </citation>
    <scope>NUCLEOTIDE SEQUENCE [LARGE SCALE GENOMIC DNA]</scope>
</reference>